<keyword evidence="5" id="KW-1185">Reference proteome</keyword>
<protein>
    <submittedName>
        <fullName evidence="4">ABC transporter substrate-binding protein</fullName>
    </submittedName>
</protein>
<dbReference type="NCBIfam" id="TIGR00996">
    <property type="entry name" value="Mtu_fam_mce"/>
    <property type="match status" value="1"/>
</dbReference>
<accession>A0A8J3P8R8</accession>
<dbReference type="PANTHER" id="PTHR33371:SF18">
    <property type="entry name" value="MCE-FAMILY PROTEIN MCE3C"/>
    <property type="match status" value="1"/>
</dbReference>
<dbReference type="Proteomes" id="UP000630887">
    <property type="component" value="Unassembled WGS sequence"/>
</dbReference>
<dbReference type="InterPro" id="IPR024516">
    <property type="entry name" value="Mce_C"/>
</dbReference>
<evidence type="ECO:0000313" key="5">
    <source>
        <dbReference type="Proteomes" id="UP000630887"/>
    </source>
</evidence>
<dbReference type="RefSeq" id="WP_239167567.1">
    <property type="nucleotide sequence ID" value="NZ_BAAALC010000029.1"/>
</dbReference>
<evidence type="ECO:0000259" key="3">
    <source>
        <dbReference type="Pfam" id="PF11887"/>
    </source>
</evidence>
<evidence type="ECO:0000313" key="4">
    <source>
        <dbReference type="EMBL" id="GIG07774.1"/>
    </source>
</evidence>
<dbReference type="InterPro" id="IPR003399">
    <property type="entry name" value="Mce/MlaD"/>
</dbReference>
<proteinExistence type="predicted"/>
<keyword evidence="1" id="KW-0812">Transmembrane</keyword>
<dbReference type="EMBL" id="BONI01000038">
    <property type="protein sequence ID" value="GIG07774.1"/>
    <property type="molecule type" value="Genomic_DNA"/>
</dbReference>
<dbReference type="Pfam" id="PF11887">
    <property type="entry name" value="Mce4_CUP1"/>
    <property type="match status" value="1"/>
</dbReference>
<feature type="transmembrane region" description="Helical" evidence="1">
    <location>
        <begin position="45"/>
        <end position="64"/>
    </location>
</feature>
<gene>
    <name evidence="4" type="ORF">Cco03nite_44740</name>
</gene>
<dbReference type="AlphaFoldDB" id="A0A8J3P8R8"/>
<dbReference type="InterPro" id="IPR052336">
    <property type="entry name" value="MlaD_Phospholipid_Transporter"/>
</dbReference>
<evidence type="ECO:0000259" key="2">
    <source>
        <dbReference type="Pfam" id="PF02470"/>
    </source>
</evidence>
<comment type="caution">
    <text evidence="4">The sequence shown here is derived from an EMBL/GenBank/DDBJ whole genome shotgun (WGS) entry which is preliminary data.</text>
</comment>
<keyword evidence="1" id="KW-0472">Membrane</keyword>
<feature type="domain" description="Mce/MlaD" evidence="2">
    <location>
        <begin position="75"/>
        <end position="152"/>
    </location>
</feature>
<dbReference type="GO" id="GO:0005576">
    <property type="term" value="C:extracellular region"/>
    <property type="evidence" value="ECO:0007669"/>
    <property type="project" value="TreeGrafter"/>
</dbReference>
<organism evidence="4 5">
    <name type="scientific">Catellatospora coxensis</name>
    <dbReference type="NCBI Taxonomy" id="310354"/>
    <lineage>
        <taxon>Bacteria</taxon>
        <taxon>Bacillati</taxon>
        <taxon>Actinomycetota</taxon>
        <taxon>Actinomycetes</taxon>
        <taxon>Micromonosporales</taxon>
        <taxon>Micromonosporaceae</taxon>
        <taxon>Catellatospora</taxon>
    </lineage>
</organism>
<keyword evidence="1" id="KW-1133">Transmembrane helix</keyword>
<reference evidence="4 5" key="1">
    <citation type="submission" date="2021-01" db="EMBL/GenBank/DDBJ databases">
        <title>Whole genome shotgun sequence of Catellatospora coxensis NBRC 107359.</title>
        <authorList>
            <person name="Komaki H."/>
            <person name="Tamura T."/>
        </authorList>
    </citation>
    <scope>NUCLEOTIDE SEQUENCE [LARGE SCALE GENOMIC DNA]</scope>
    <source>
        <strain evidence="4 5">NBRC 107359</strain>
    </source>
</reference>
<name>A0A8J3P8R8_9ACTN</name>
<dbReference type="PANTHER" id="PTHR33371">
    <property type="entry name" value="INTERMEMBRANE PHOSPHOLIPID TRANSPORT SYSTEM BINDING PROTEIN MLAD-RELATED"/>
    <property type="match status" value="1"/>
</dbReference>
<dbReference type="Pfam" id="PF02470">
    <property type="entry name" value="MlaD"/>
    <property type="match status" value="1"/>
</dbReference>
<feature type="domain" description="Mammalian cell entry C-terminal" evidence="3">
    <location>
        <begin position="156"/>
        <end position="342"/>
    </location>
</feature>
<sequence length="363" mass="38953">MNRLRTLFRVRGRRPVTRLRAIAARAIGGDRRTRRASGPPRKPRPALVGAVGIAVAAGLLLAAFRIDDLPLIGGGDTYHAAFRDASGLAEGNEVRIAGVKVGKVTQVALARGESGPYVRVTFRVRDAELGADTGATIRIKTVLGQKYLALAPQGEGRLAEDAEIPLTRTSSPFDVMQAVEGLAGTLQQIDTGQLAQAFTVLSETFADTPASVQASLTGLSRLSQTVASRDQQLRELLSHTRGVTKVLAGRDEEFRKLLGDANLLLAEVQRRRDAIHTLLESTVELSKQLSGLVADNRDTLGPALRNMRTVVGVLQRNRTRLEATLTSLAPFVTAFANVTGNGRWFDSYVDGLVQGFTPTTGGR</sequence>
<dbReference type="InterPro" id="IPR005693">
    <property type="entry name" value="Mce"/>
</dbReference>
<evidence type="ECO:0000256" key="1">
    <source>
        <dbReference type="SAM" id="Phobius"/>
    </source>
</evidence>
<dbReference type="PRINTS" id="PR01782">
    <property type="entry name" value="MCEVIRFACTOR"/>
</dbReference>